<dbReference type="PANTHER" id="PTHR21015">
    <property type="entry name" value="UDP-N-ACETYLGLUCOSAMINE--N-ACETYLMURAMYL-(PENTAPEPTIDE) PYROPHOSPHORYL-UNDECAPRENOL N-ACETYLGLUCOSAMINE TRANSFERASE 1"/>
    <property type="match status" value="1"/>
</dbReference>
<dbReference type="Pfam" id="PF04101">
    <property type="entry name" value="Glyco_tran_28_C"/>
    <property type="match status" value="1"/>
</dbReference>
<dbReference type="CDD" id="cd03785">
    <property type="entry name" value="GT28_MurG"/>
    <property type="match status" value="1"/>
</dbReference>
<comment type="similarity">
    <text evidence="10">Belongs to the glycosyltransferase 28 family. MurG subfamily.</text>
</comment>
<evidence type="ECO:0000256" key="10">
    <source>
        <dbReference type="HAMAP-Rule" id="MF_00033"/>
    </source>
</evidence>
<organism evidence="13 14">
    <name type="scientific">Alicyclobacillus fodiniaquatilis</name>
    <dbReference type="NCBI Taxonomy" id="1661150"/>
    <lineage>
        <taxon>Bacteria</taxon>
        <taxon>Bacillati</taxon>
        <taxon>Bacillota</taxon>
        <taxon>Bacilli</taxon>
        <taxon>Bacillales</taxon>
        <taxon>Alicyclobacillaceae</taxon>
        <taxon>Alicyclobacillus</taxon>
    </lineage>
</organism>
<comment type="subcellular location">
    <subcellularLocation>
        <location evidence="10">Cell membrane</location>
        <topology evidence="10">Peripheral membrane protein</topology>
        <orientation evidence="10">Cytoplasmic side</orientation>
    </subcellularLocation>
</comment>
<keyword evidence="2 10" id="KW-0132">Cell division</keyword>
<evidence type="ECO:0000313" key="13">
    <source>
        <dbReference type="EMBL" id="MFD1675904.1"/>
    </source>
</evidence>
<feature type="binding site" evidence="10">
    <location>
        <position position="289"/>
    </location>
    <ligand>
        <name>UDP-N-acetyl-alpha-D-glucosamine</name>
        <dbReference type="ChEBI" id="CHEBI:57705"/>
    </ligand>
</feature>
<dbReference type="InterPro" id="IPR007235">
    <property type="entry name" value="Glyco_trans_28_C"/>
</dbReference>
<dbReference type="InterPro" id="IPR006009">
    <property type="entry name" value="GlcNAc_MurG"/>
</dbReference>
<comment type="caution">
    <text evidence="13">The sequence shown here is derived from an EMBL/GenBank/DDBJ whole genome shotgun (WGS) entry which is preliminary data.</text>
</comment>
<proteinExistence type="inferred from homology"/>
<feature type="domain" description="Glycosyl transferase family 28 C-terminal" evidence="12">
    <location>
        <begin position="188"/>
        <end position="337"/>
    </location>
</feature>
<reference evidence="14" key="1">
    <citation type="journal article" date="2019" name="Int. J. Syst. Evol. Microbiol.">
        <title>The Global Catalogue of Microorganisms (GCM) 10K type strain sequencing project: providing services to taxonomists for standard genome sequencing and annotation.</title>
        <authorList>
            <consortium name="The Broad Institute Genomics Platform"/>
            <consortium name="The Broad Institute Genome Sequencing Center for Infectious Disease"/>
            <person name="Wu L."/>
            <person name="Ma J."/>
        </authorList>
    </citation>
    <scope>NUCLEOTIDE SEQUENCE [LARGE SCALE GENOMIC DNA]</scope>
    <source>
        <strain evidence="14">CGMCC 1.12286</strain>
    </source>
</reference>
<dbReference type="EC" id="2.4.1.227" evidence="10"/>
<evidence type="ECO:0000256" key="1">
    <source>
        <dbReference type="ARBA" id="ARBA00022475"/>
    </source>
</evidence>
<dbReference type="NCBIfam" id="NF009102">
    <property type="entry name" value="PRK12446.1"/>
    <property type="match status" value="1"/>
</dbReference>
<keyword evidence="6 10" id="KW-0573">Peptidoglycan synthesis</keyword>
<evidence type="ECO:0000313" key="14">
    <source>
        <dbReference type="Proteomes" id="UP001597079"/>
    </source>
</evidence>
<feature type="binding site" evidence="10">
    <location>
        <position position="194"/>
    </location>
    <ligand>
        <name>UDP-N-acetyl-alpha-D-glucosamine</name>
        <dbReference type="ChEBI" id="CHEBI:57705"/>
    </ligand>
</feature>
<sequence>MRTIVLTGGGSAGHVMANLALVPSLRERDWNVVYIGSRQGIERQLTQNLDIQYEAVATGKLRRYWDVENLKDPFRVLKGVAQSYKLLRRHRPAVIFSKGGFVALPVVVAAKFLRIPVILHEADLTLGLANRLALPFAAKVAVTFPETAAHLPPAKAVYTGLPLRKEVFSGSRTKLLATYQFSPQCPILLVTGGSLGAQNINQAIWRQLAQLTARFQIIHLCGKEKTNGSLQAMPGYIQMEYAQDEMPHLLAMSDVVISRAGSNTIFELLVMKKPNILVPLPASKSRGDQLLNAQLFASHGYSVVVEDEKLPSTDLSALVDRVYRQRAVYIDEMKKAAVPDGVEAVMQLISEYANAAGV</sequence>
<protein>
    <recommendedName>
        <fullName evidence="10">UDP-N-acetylglucosamine--N-acetylmuramyl-(pentapeptide) pyrophosphoryl-undecaprenol N-acetylglucosamine transferase</fullName>
        <ecNumber evidence="10">2.4.1.227</ecNumber>
    </recommendedName>
    <alternativeName>
        <fullName evidence="10">Undecaprenyl-PP-MurNAc-pentapeptide-UDPGlcNAc GlcNAc transferase</fullName>
    </alternativeName>
</protein>
<keyword evidence="14" id="KW-1185">Reference proteome</keyword>
<dbReference type="EMBL" id="JBHUCX010000035">
    <property type="protein sequence ID" value="MFD1675904.1"/>
    <property type="molecule type" value="Genomic_DNA"/>
</dbReference>
<evidence type="ECO:0000256" key="5">
    <source>
        <dbReference type="ARBA" id="ARBA00022960"/>
    </source>
</evidence>
<evidence type="ECO:0000256" key="2">
    <source>
        <dbReference type="ARBA" id="ARBA00022618"/>
    </source>
</evidence>
<evidence type="ECO:0000256" key="4">
    <source>
        <dbReference type="ARBA" id="ARBA00022679"/>
    </source>
</evidence>
<dbReference type="SUPFAM" id="SSF53756">
    <property type="entry name" value="UDP-Glycosyltransferase/glycogen phosphorylase"/>
    <property type="match status" value="1"/>
</dbReference>
<accession>A0ABW4JIS4</accession>
<keyword evidence="7 10" id="KW-0472">Membrane</keyword>
<evidence type="ECO:0000256" key="9">
    <source>
        <dbReference type="ARBA" id="ARBA00023316"/>
    </source>
</evidence>
<dbReference type="Proteomes" id="UP001597079">
    <property type="component" value="Unassembled WGS sequence"/>
</dbReference>
<feature type="binding site" evidence="10">
    <location>
        <begin position="11"/>
        <end position="13"/>
    </location>
    <ligand>
        <name>UDP-N-acetyl-alpha-D-glucosamine</name>
        <dbReference type="ChEBI" id="CHEBI:57705"/>
    </ligand>
</feature>
<dbReference type="HAMAP" id="MF_00033">
    <property type="entry name" value="MurG"/>
    <property type="match status" value="1"/>
</dbReference>
<evidence type="ECO:0000256" key="7">
    <source>
        <dbReference type="ARBA" id="ARBA00023136"/>
    </source>
</evidence>
<keyword evidence="4 10" id="KW-0808">Transferase</keyword>
<evidence type="ECO:0000259" key="12">
    <source>
        <dbReference type="Pfam" id="PF04101"/>
    </source>
</evidence>
<evidence type="ECO:0000256" key="8">
    <source>
        <dbReference type="ARBA" id="ARBA00023306"/>
    </source>
</evidence>
<gene>
    <name evidence="10" type="primary">murG</name>
    <name evidence="13" type="ORF">ACFSB2_14465</name>
</gene>
<comment type="catalytic activity">
    <reaction evidence="10">
        <text>di-trans,octa-cis-undecaprenyl diphospho-N-acetyl-alpha-D-muramoyl-L-alanyl-D-glutamyl-meso-2,6-diaminopimeloyl-D-alanyl-D-alanine + UDP-N-acetyl-alpha-D-glucosamine = di-trans,octa-cis-undecaprenyl diphospho-[N-acetyl-alpha-D-glucosaminyl-(1-&gt;4)]-N-acetyl-alpha-D-muramoyl-L-alanyl-D-glutamyl-meso-2,6-diaminopimeloyl-D-alanyl-D-alanine + UDP + H(+)</text>
        <dbReference type="Rhea" id="RHEA:31227"/>
        <dbReference type="ChEBI" id="CHEBI:15378"/>
        <dbReference type="ChEBI" id="CHEBI:57705"/>
        <dbReference type="ChEBI" id="CHEBI:58223"/>
        <dbReference type="ChEBI" id="CHEBI:61387"/>
        <dbReference type="ChEBI" id="CHEBI:61388"/>
        <dbReference type="EC" id="2.4.1.227"/>
    </reaction>
</comment>
<dbReference type="Gene3D" id="3.40.50.2000">
    <property type="entry name" value="Glycogen Phosphorylase B"/>
    <property type="match status" value="2"/>
</dbReference>
<comment type="caution">
    <text evidence="10">Lacks conserved residue(s) required for the propagation of feature annotation.</text>
</comment>
<keyword evidence="8 10" id="KW-0131">Cell cycle</keyword>
<keyword evidence="3 10" id="KW-0328">Glycosyltransferase</keyword>
<feature type="binding site" evidence="10">
    <location>
        <position position="164"/>
    </location>
    <ligand>
        <name>UDP-N-acetyl-alpha-D-glucosamine</name>
        <dbReference type="ChEBI" id="CHEBI:57705"/>
    </ligand>
</feature>
<evidence type="ECO:0000256" key="3">
    <source>
        <dbReference type="ARBA" id="ARBA00022676"/>
    </source>
</evidence>
<keyword evidence="5 10" id="KW-0133">Cell shape</keyword>
<comment type="pathway">
    <text evidence="10">Cell wall biogenesis; peptidoglycan biosynthesis.</text>
</comment>
<dbReference type="RefSeq" id="WP_377943785.1">
    <property type="nucleotide sequence ID" value="NZ_JBHUCX010000035.1"/>
</dbReference>
<dbReference type="PANTHER" id="PTHR21015:SF27">
    <property type="entry name" value="UDP-N-ACETYLGLUCOSAMINE--N-ACETYLMURAMYL-(PENTAPEPTIDE) PYROPHOSPHORYL-UNDECAPRENOL N-ACETYLGLUCOSAMINE TRANSFERASE"/>
    <property type="match status" value="1"/>
</dbReference>
<keyword evidence="1 10" id="KW-1003">Cell membrane</keyword>
<comment type="function">
    <text evidence="10">Cell wall formation. Catalyzes the transfer of a GlcNAc subunit on undecaprenyl-pyrophosphoryl-MurNAc-pentapeptide (lipid intermediate I) to form undecaprenyl-pyrophosphoryl-MurNAc-(pentapeptide)GlcNAc (lipid intermediate II).</text>
</comment>
<keyword evidence="9 10" id="KW-0961">Cell wall biogenesis/degradation</keyword>
<feature type="domain" description="Glycosyltransferase family 28 N-terminal" evidence="11">
    <location>
        <begin position="4"/>
        <end position="141"/>
    </location>
</feature>
<evidence type="ECO:0000259" key="11">
    <source>
        <dbReference type="Pfam" id="PF03033"/>
    </source>
</evidence>
<evidence type="ECO:0000256" key="6">
    <source>
        <dbReference type="ARBA" id="ARBA00022984"/>
    </source>
</evidence>
<dbReference type="NCBIfam" id="TIGR01133">
    <property type="entry name" value="murG"/>
    <property type="match status" value="1"/>
</dbReference>
<dbReference type="InterPro" id="IPR004276">
    <property type="entry name" value="GlycoTrans_28_N"/>
</dbReference>
<name>A0ABW4JIS4_9BACL</name>
<dbReference type="Pfam" id="PF03033">
    <property type="entry name" value="Glyco_transf_28"/>
    <property type="match status" value="1"/>
</dbReference>